<gene>
    <name evidence="10 12" type="primary">gatB</name>
    <name evidence="12" type="ORF">GX533_01760</name>
</gene>
<evidence type="ECO:0000256" key="4">
    <source>
        <dbReference type="ARBA" id="ARBA00022741"/>
    </source>
</evidence>
<dbReference type="HAMAP" id="MF_00121">
    <property type="entry name" value="GatB"/>
    <property type="match status" value="1"/>
</dbReference>
<dbReference type="NCBIfam" id="NF004012">
    <property type="entry name" value="PRK05477.1-2"/>
    <property type="match status" value="1"/>
</dbReference>
<evidence type="ECO:0000256" key="6">
    <source>
        <dbReference type="ARBA" id="ARBA00022917"/>
    </source>
</evidence>
<feature type="domain" description="Asn/Gln amidotransferase" evidence="11">
    <location>
        <begin position="345"/>
        <end position="498"/>
    </location>
</feature>
<dbReference type="PANTHER" id="PTHR11659:SF0">
    <property type="entry name" value="GLUTAMYL-TRNA(GLN) AMIDOTRANSFERASE SUBUNIT B, MITOCHONDRIAL"/>
    <property type="match status" value="1"/>
</dbReference>
<dbReference type="GO" id="GO:0005524">
    <property type="term" value="F:ATP binding"/>
    <property type="evidence" value="ECO:0007669"/>
    <property type="project" value="UniProtKB-KW"/>
</dbReference>
<dbReference type="GO" id="GO:0070681">
    <property type="term" value="P:glutaminyl-tRNAGln biosynthesis via transamidation"/>
    <property type="evidence" value="ECO:0007669"/>
    <property type="project" value="TreeGrafter"/>
</dbReference>
<comment type="catalytic activity">
    <reaction evidence="8 10">
        <text>L-aspartyl-tRNA(Asn) + L-glutamine + ATP + H2O = L-asparaginyl-tRNA(Asn) + L-glutamate + ADP + phosphate + 2 H(+)</text>
        <dbReference type="Rhea" id="RHEA:14513"/>
        <dbReference type="Rhea" id="RHEA-COMP:9674"/>
        <dbReference type="Rhea" id="RHEA-COMP:9677"/>
        <dbReference type="ChEBI" id="CHEBI:15377"/>
        <dbReference type="ChEBI" id="CHEBI:15378"/>
        <dbReference type="ChEBI" id="CHEBI:29985"/>
        <dbReference type="ChEBI" id="CHEBI:30616"/>
        <dbReference type="ChEBI" id="CHEBI:43474"/>
        <dbReference type="ChEBI" id="CHEBI:58359"/>
        <dbReference type="ChEBI" id="CHEBI:78515"/>
        <dbReference type="ChEBI" id="CHEBI:78516"/>
        <dbReference type="ChEBI" id="CHEBI:456216"/>
    </reaction>
</comment>
<dbReference type="GO" id="GO:0016740">
    <property type="term" value="F:transferase activity"/>
    <property type="evidence" value="ECO:0007669"/>
    <property type="project" value="UniProtKB-KW"/>
</dbReference>
<comment type="function">
    <text evidence="7 10">Allows the formation of correctly charged Asn-tRNA(Asn) or Gln-tRNA(Gln) through the transamidation of misacylated Asp-tRNA(Asn) or Glu-tRNA(Gln) in organisms which lack either or both of asparaginyl-tRNA or glutaminyl-tRNA synthetases. The reaction takes place in the presence of glutamine and ATP through an activated phospho-Asp-tRNA(Asn) or phospho-Glu-tRNA(Gln).</text>
</comment>
<organism evidence="12 13">
    <name type="scientific">Candidatus Dojkabacteria bacterium</name>
    <dbReference type="NCBI Taxonomy" id="2099670"/>
    <lineage>
        <taxon>Bacteria</taxon>
        <taxon>Candidatus Dojkabacteria</taxon>
    </lineage>
</organism>
<dbReference type="Pfam" id="PF02934">
    <property type="entry name" value="GatB_N"/>
    <property type="match status" value="1"/>
</dbReference>
<evidence type="ECO:0000256" key="1">
    <source>
        <dbReference type="ARBA" id="ARBA00005306"/>
    </source>
</evidence>
<keyword evidence="4 10" id="KW-0547">Nucleotide-binding</keyword>
<dbReference type="Proteomes" id="UP000576550">
    <property type="component" value="Unassembled WGS sequence"/>
</dbReference>
<evidence type="ECO:0000313" key="12">
    <source>
        <dbReference type="EMBL" id="HHX99388.1"/>
    </source>
</evidence>
<dbReference type="InterPro" id="IPR042114">
    <property type="entry name" value="GatB_C_1"/>
</dbReference>
<dbReference type="NCBIfam" id="TIGR00133">
    <property type="entry name" value="gatB"/>
    <property type="match status" value="1"/>
</dbReference>
<dbReference type="InterPro" id="IPR017959">
    <property type="entry name" value="Asn/Gln-tRNA_amidoTrfase_suB/E"/>
</dbReference>
<evidence type="ECO:0000256" key="7">
    <source>
        <dbReference type="ARBA" id="ARBA00024799"/>
    </source>
</evidence>
<dbReference type="GO" id="GO:0006412">
    <property type="term" value="P:translation"/>
    <property type="evidence" value="ECO:0007669"/>
    <property type="project" value="UniProtKB-UniRule"/>
</dbReference>
<dbReference type="EMBL" id="DUTP01000003">
    <property type="protein sequence ID" value="HHX99388.1"/>
    <property type="molecule type" value="Genomic_DNA"/>
</dbReference>
<evidence type="ECO:0000256" key="2">
    <source>
        <dbReference type="ARBA" id="ARBA00011123"/>
    </source>
</evidence>
<accession>A0A832QG85</accession>
<evidence type="ECO:0000256" key="9">
    <source>
        <dbReference type="ARBA" id="ARBA00047913"/>
    </source>
</evidence>
<keyword evidence="5 10" id="KW-0067">ATP-binding</keyword>
<comment type="catalytic activity">
    <reaction evidence="9 10">
        <text>L-glutamyl-tRNA(Gln) + L-glutamine + ATP + H2O = L-glutaminyl-tRNA(Gln) + L-glutamate + ADP + phosphate + H(+)</text>
        <dbReference type="Rhea" id="RHEA:17521"/>
        <dbReference type="Rhea" id="RHEA-COMP:9681"/>
        <dbReference type="Rhea" id="RHEA-COMP:9684"/>
        <dbReference type="ChEBI" id="CHEBI:15377"/>
        <dbReference type="ChEBI" id="CHEBI:15378"/>
        <dbReference type="ChEBI" id="CHEBI:29985"/>
        <dbReference type="ChEBI" id="CHEBI:30616"/>
        <dbReference type="ChEBI" id="CHEBI:43474"/>
        <dbReference type="ChEBI" id="CHEBI:58359"/>
        <dbReference type="ChEBI" id="CHEBI:78520"/>
        <dbReference type="ChEBI" id="CHEBI:78521"/>
        <dbReference type="ChEBI" id="CHEBI:456216"/>
    </reaction>
</comment>
<evidence type="ECO:0000313" key="13">
    <source>
        <dbReference type="Proteomes" id="UP000576550"/>
    </source>
</evidence>
<evidence type="ECO:0000256" key="10">
    <source>
        <dbReference type="HAMAP-Rule" id="MF_00121"/>
    </source>
</evidence>
<protein>
    <recommendedName>
        <fullName evidence="10">Aspartyl/glutamyl-tRNA(Asn/Gln) amidotransferase subunit B</fullName>
        <shortName evidence="10">Asp/Glu-ADT subunit B</shortName>
        <ecNumber evidence="10">6.3.5.-</ecNumber>
    </recommendedName>
</protein>
<dbReference type="SMART" id="SM00845">
    <property type="entry name" value="GatB_Yqey"/>
    <property type="match status" value="1"/>
</dbReference>
<dbReference type="GO" id="GO:0050567">
    <property type="term" value="F:glutaminyl-tRNA synthase (glutamine-hydrolyzing) activity"/>
    <property type="evidence" value="ECO:0007669"/>
    <property type="project" value="UniProtKB-UniRule"/>
</dbReference>
<dbReference type="SUPFAM" id="SSF89095">
    <property type="entry name" value="GatB/YqeY motif"/>
    <property type="match status" value="1"/>
</dbReference>
<dbReference type="FunFam" id="1.10.10.410:FF:000001">
    <property type="entry name" value="Aspartyl/glutamyl-tRNA(Asn/Gln) amidotransferase subunit B"/>
    <property type="match status" value="1"/>
</dbReference>
<proteinExistence type="inferred from homology"/>
<dbReference type="InterPro" id="IPR014746">
    <property type="entry name" value="Gln_synth/guanido_kin_cat_dom"/>
</dbReference>
<name>A0A832QG85_9BACT</name>
<keyword evidence="6 10" id="KW-0648">Protein biosynthesis</keyword>
<dbReference type="InterPro" id="IPR003789">
    <property type="entry name" value="Asn/Gln_tRNA_amidoTrase-B-like"/>
</dbReference>
<sequence>MANLDKYDVIIGLEIHVQTKTKSKMFCSCPAEYFQKEPNTQVCPMCLGLGGTPEPNQRALELCILMGLGTNCKIASEIQFDRKHYTYPDLPKGYQITQGENPLCSNGYVEVPSGAKVEIERIHPEEDVGKSTHHVEASTGKTYMLVDFNKSSVPLMEIVTKPNIRSAKDAKDYATKIRQIARYLNVSDADMEKGQMRCEPNISIQEKGKWEYKDGKILAIGVYKLNPKTEVKNIGSITAVEKAIEYEVKRMVEELEEGKELKQQTRGWNASRGVTEFQRSKEKAEDYRYMPDPDIPIIDVSKEDIERIKKELVELPNEKIERYVKDWKLTEYAADVIASSKESAEYFEKLQKKLSDHMDDKDAATEASNWIMGPLYAIANKKGKDITETGVKGDDLALLIVAFREGVFTKNKAEELLNESIEKDIDISKAIEKLKSAKESVGSLEDIAKQVIDENPQAANDYRGGKEASIGFLVGKVMQLTHGTANPAEVKITLEKELKK</sequence>
<dbReference type="Gene3D" id="1.10.10.410">
    <property type="match status" value="1"/>
</dbReference>
<comment type="caution">
    <text evidence="12">The sequence shown here is derived from an EMBL/GenBank/DDBJ whole genome shotgun (WGS) entry which is preliminary data.</text>
</comment>
<evidence type="ECO:0000256" key="5">
    <source>
        <dbReference type="ARBA" id="ARBA00022840"/>
    </source>
</evidence>
<dbReference type="NCBIfam" id="NF004014">
    <property type="entry name" value="PRK05477.1-4"/>
    <property type="match status" value="1"/>
</dbReference>
<evidence type="ECO:0000256" key="8">
    <source>
        <dbReference type="ARBA" id="ARBA00047380"/>
    </source>
</evidence>
<dbReference type="AlphaFoldDB" id="A0A832QG85"/>
<comment type="subunit">
    <text evidence="2 10">Heterotrimer of A, B and C subunits.</text>
</comment>
<keyword evidence="3 10" id="KW-0436">Ligase</keyword>
<dbReference type="EC" id="6.3.5.-" evidence="10"/>
<dbReference type="Gene3D" id="1.10.150.380">
    <property type="entry name" value="GatB domain, N-terminal subdomain"/>
    <property type="match status" value="1"/>
</dbReference>
<comment type="similarity">
    <text evidence="1 10">Belongs to the GatB/GatE family. GatB subfamily.</text>
</comment>
<dbReference type="InterPro" id="IPR006075">
    <property type="entry name" value="Asn/Gln-tRNA_Trfase_suB/E_cat"/>
</dbReference>
<dbReference type="InterPro" id="IPR018027">
    <property type="entry name" value="Asn/Gln_amidotransferase"/>
</dbReference>
<dbReference type="PANTHER" id="PTHR11659">
    <property type="entry name" value="GLUTAMYL-TRNA GLN AMIDOTRANSFERASE SUBUNIT B MITOCHONDRIAL AND PROKARYOTIC PET112-RELATED"/>
    <property type="match status" value="1"/>
</dbReference>
<reference evidence="12 13" key="1">
    <citation type="journal article" date="2020" name="Biotechnol. Biofuels">
        <title>New insights from the biogas microbiome by comprehensive genome-resolved metagenomics of nearly 1600 species originating from multiple anaerobic digesters.</title>
        <authorList>
            <person name="Campanaro S."/>
            <person name="Treu L."/>
            <person name="Rodriguez-R L.M."/>
            <person name="Kovalovszki A."/>
            <person name="Ziels R.M."/>
            <person name="Maus I."/>
            <person name="Zhu X."/>
            <person name="Kougias P.G."/>
            <person name="Basile A."/>
            <person name="Luo G."/>
            <person name="Schluter A."/>
            <person name="Konstantinidis K.T."/>
            <person name="Angelidaki I."/>
        </authorList>
    </citation>
    <scope>NUCLEOTIDE SEQUENCE [LARGE SCALE GENOMIC DNA]</scope>
    <source>
        <strain evidence="12">AS05jafATM_89</strain>
    </source>
</reference>
<evidence type="ECO:0000256" key="3">
    <source>
        <dbReference type="ARBA" id="ARBA00022598"/>
    </source>
</evidence>
<evidence type="ECO:0000259" key="11">
    <source>
        <dbReference type="SMART" id="SM00845"/>
    </source>
</evidence>
<dbReference type="InterPro" id="IPR004413">
    <property type="entry name" value="GatB"/>
</dbReference>
<dbReference type="InterPro" id="IPR023168">
    <property type="entry name" value="GatB_Yqey_C_2"/>
</dbReference>
<keyword evidence="12" id="KW-0808">Transferase</keyword>
<dbReference type="Pfam" id="PF02637">
    <property type="entry name" value="GatB_Yqey"/>
    <property type="match status" value="1"/>
</dbReference>
<dbReference type="SUPFAM" id="SSF55931">
    <property type="entry name" value="Glutamine synthetase/guanido kinase"/>
    <property type="match status" value="1"/>
</dbReference>